<reference evidence="2 3" key="1">
    <citation type="submission" date="2020-08" db="EMBL/GenBank/DDBJ databases">
        <title>Streptomycin Non-resistant strain, P. mexicana.</title>
        <authorList>
            <person name="Ganesh-Kumar S."/>
            <person name="Zhe T."/>
            <person name="Yu Z."/>
            <person name="Min Y."/>
        </authorList>
    </citation>
    <scope>NUCLEOTIDE SEQUENCE [LARGE SCALE GENOMIC DNA]</scope>
    <source>
        <strain evidence="2 3">GTZY2</strain>
    </source>
</reference>
<dbReference type="AlphaFoldDB" id="A0A7G9TAC7"/>
<evidence type="ECO:0000313" key="3">
    <source>
        <dbReference type="Proteomes" id="UP000515838"/>
    </source>
</evidence>
<evidence type="ECO:0008006" key="4">
    <source>
        <dbReference type="Google" id="ProtNLM"/>
    </source>
</evidence>
<dbReference type="EMBL" id="CP060731">
    <property type="protein sequence ID" value="QNN77052.1"/>
    <property type="molecule type" value="Genomic_DNA"/>
</dbReference>
<sequence>MRRLLVLALLLLHSAAWAAGPPARVILIGTYHFSNPGQDQANVESVDVTMPRRQAELQAVTDALAGFKPTFVGVEWPAEAARDNYARYLDGTLPASRNEVVQLGFRLAKQVGLELVHGLDVPGDFPFEPLSAWAQANGKSGDLQALMAQAQGITARITALQTTRSIGGVLREMNTSQALDEAASFYTEFLRYGSGEQQPGVELNAAWAKRNFAICARLLQALKPGDRAVVFYGQGHVPQLAACLRSAPGVELIEAGAFLPSP</sequence>
<name>A0A7G9TAC7_PSEMX</name>
<evidence type="ECO:0000256" key="1">
    <source>
        <dbReference type="SAM" id="SignalP"/>
    </source>
</evidence>
<accession>A0A7G9TAC7</accession>
<feature type="chain" id="PRO_5028940110" description="TraB/GumN family protein" evidence="1">
    <location>
        <begin position="19"/>
        <end position="262"/>
    </location>
</feature>
<dbReference type="GeneID" id="81472110"/>
<gene>
    <name evidence="2" type="ORF">IAE60_14085</name>
</gene>
<keyword evidence="1" id="KW-0732">Signal</keyword>
<organism evidence="2 3">
    <name type="scientific">Pseudoxanthomonas mexicana</name>
    <dbReference type="NCBI Taxonomy" id="128785"/>
    <lineage>
        <taxon>Bacteria</taxon>
        <taxon>Pseudomonadati</taxon>
        <taxon>Pseudomonadota</taxon>
        <taxon>Gammaproteobacteria</taxon>
        <taxon>Lysobacterales</taxon>
        <taxon>Lysobacteraceae</taxon>
        <taxon>Pseudoxanthomonas</taxon>
    </lineage>
</organism>
<dbReference type="Proteomes" id="UP000515838">
    <property type="component" value="Chromosome"/>
</dbReference>
<evidence type="ECO:0000313" key="2">
    <source>
        <dbReference type="EMBL" id="QNN77052.1"/>
    </source>
</evidence>
<dbReference type="InterPro" id="IPR043749">
    <property type="entry name" value="DUF5694"/>
</dbReference>
<proteinExistence type="predicted"/>
<dbReference type="RefSeq" id="WP_187572740.1">
    <property type="nucleotide sequence ID" value="NZ_CP060731.1"/>
</dbReference>
<protein>
    <recommendedName>
        <fullName evidence="4">TraB/GumN family protein</fullName>
    </recommendedName>
</protein>
<feature type="signal peptide" evidence="1">
    <location>
        <begin position="1"/>
        <end position="18"/>
    </location>
</feature>
<dbReference type="Pfam" id="PF18950">
    <property type="entry name" value="DUF5694"/>
    <property type="match status" value="1"/>
</dbReference>